<feature type="region of interest" description="Disordered" evidence="6">
    <location>
        <begin position="478"/>
        <end position="520"/>
    </location>
</feature>
<protein>
    <submittedName>
        <fullName evidence="8">Hsp70 family protein</fullName>
    </submittedName>
</protein>
<evidence type="ECO:0000256" key="1">
    <source>
        <dbReference type="ARBA" id="ARBA00007381"/>
    </source>
</evidence>
<feature type="compositionally biased region" description="Pro residues" evidence="6">
    <location>
        <begin position="427"/>
        <end position="449"/>
    </location>
</feature>
<keyword evidence="5" id="KW-0143">Chaperone</keyword>
<proteinExistence type="inferred from homology"/>
<comment type="similarity">
    <text evidence="1">Belongs to the heat shock protein 70 family.</text>
</comment>
<keyword evidence="3" id="KW-0067">ATP-binding</keyword>
<organism evidence="8 9">
    <name type="scientific">Paractinoplanes pyxinae</name>
    <dbReference type="NCBI Taxonomy" id="2997416"/>
    <lineage>
        <taxon>Bacteria</taxon>
        <taxon>Bacillati</taxon>
        <taxon>Actinomycetota</taxon>
        <taxon>Actinomycetes</taxon>
        <taxon>Micromonosporales</taxon>
        <taxon>Micromonosporaceae</taxon>
        <taxon>Paractinoplanes</taxon>
    </lineage>
</organism>
<reference evidence="8" key="1">
    <citation type="submission" date="2022-11" db="EMBL/GenBank/DDBJ databases">
        <authorList>
            <person name="Somphong A."/>
            <person name="Phongsopitanun W."/>
        </authorList>
    </citation>
    <scope>NUCLEOTIDE SEQUENCE</scope>
    <source>
        <strain evidence="8">Pm04-4</strain>
    </source>
</reference>
<evidence type="ECO:0000256" key="6">
    <source>
        <dbReference type="SAM" id="MobiDB-lite"/>
    </source>
</evidence>
<dbReference type="EMBL" id="JAPNTZ010000012">
    <property type="protein sequence ID" value="MCY1142668.1"/>
    <property type="molecule type" value="Genomic_DNA"/>
</dbReference>
<dbReference type="InterPro" id="IPR002372">
    <property type="entry name" value="PQQ_rpt_dom"/>
</dbReference>
<sequence length="965" mass="99201">MTEGFELGVDLGTSHTVAMLRRPDGRTRPLLFDGRPLLPSAVHLDPSGRLHVGADAIRLGHADPGRLEPHPKRHIDEESVMLGDGATVPVADLLAALLSAVAREAVATAGFLPPATVTYPASWGAPRRAVLIEALGRAGWPAETALLPEPVAAARYFAEVLRRPLPVGASLAVFDFGGGTLDVAVVRHDGPGAASSGFSGAGSSGAAFSVTASGGADDLGGLDVDAALVDHLGKSLAGAEPEAWRALTEPVTLAQWRARRQFWEDVRGAKEMLSRSSFAPVPVPGVEQAVHLTRDELEAVADPLVRRGVAEAGAVIKAAGLRPDELAGLFLVGGSSRVPLVARLLHAELGIAPTVLEQPELPVAEGATLPAPRSASSSGPPSSSRPVSGPPTATTAAEPPTAAGGPPTAAGGPPTTAGGPPTAAAGPPTPLPAAPVPAQPAAGSPPPSAPAGRTGDDRHYAEPVDPWATGEAAAIAAGGHAMPGSPSYSGPSAPFGPPSAEPWLASDTPASPSEAEKPRRNRRPWIVAGAAAVAVVVAAGATLTWAFWPRFPSLDYGALGDPVHVTPAIPLGSAWKDAAIRGDRAYLGSADYDTGKVGVVAIDTGATKPAWTNADAGTADRWESMAALPDGVALFSETDYDTDSSQLVVLGADNGEKRWERTLGQDDIVYFSGDSAVVADRAGKKLVGLDLATGDQRWQLPDPEGTPAPTLIAVTTPADLAGPASAEGRALAPDLGDDPRLVQIGADRSARVVNADSGEVLASRANVARPDDEVIAHNGRLIVRGSEDIHRIVAYDLEKLDGDTIAYTAGSSKARLTGLTACGDDRICMIESLGYGDDQAKVVAVDVTERKRVWEAAAPDADHLVPVGEAVLVSYSTTTRLIDSDGKEVWNRQAAAARLNATNVLEFSKPLAGYADDPALAGRHIGDDPVQLGPLADVQTDTCSWNTSHLACATQKDFIVVPYAS</sequence>
<dbReference type="PANTHER" id="PTHR42749:SF1">
    <property type="entry name" value="CELL SHAPE-DETERMINING PROTEIN MREB"/>
    <property type="match status" value="1"/>
</dbReference>
<dbReference type="PROSITE" id="PS01036">
    <property type="entry name" value="HSP70_3"/>
    <property type="match status" value="1"/>
</dbReference>
<dbReference type="Proteomes" id="UP001151002">
    <property type="component" value="Unassembled WGS sequence"/>
</dbReference>
<feature type="domain" description="Pyrrolo-quinoline quinone repeat" evidence="7">
    <location>
        <begin position="599"/>
        <end position="712"/>
    </location>
</feature>
<dbReference type="PANTHER" id="PTHR42749">
    <property type="entry name" value="CELL SHAPE-DETERMINING PROTEIN MREB"/>
    <property type="match status" value="1"/>
</dbReference>
<name>A0ABT4B837_9ACTN</name>
<dbReference type="InterPro" id="IPR011047">
    <property type="entry name" value="Quinoprotein_ADH-like_sf"/>
</dbReference>
<dbReference type="Gene3D" id="3.90.640.10">
    <property type="entry name" value="Actin, Chain A, domain 4"/>
    <property type="match status" value="1"/>
</dbReference>
<keyword evidence="4" id="KW-0346">Stress response</keyword>
<dbReference type="Pfam" id="PF13360">
    <property type="entry name" value="PQQ_2"/>
    <property type="match status" value="1"/>
</dbReference>
<dbReference type="Gene3D" id="3.30.420.40">
    <property type="match status" value="2"/>
</dbReference>
<dbReference type="InterPro" id="IPR018181">
    <property type="entry name" value="Heat_shock_70_CS"/>
</dbReference>
<feature type="compositionally biased region" description="Low complexity" evidence="6">
    <location>
        <begin position="478"/>
        <end position="493"/>
    </location>
</feature>
<evidence type="ECO:0000256" key="2">
    <source>
        <dbReference type="ARBA" id="ARBA00022741"/>
    </source>
</evidence>
<evidence type="ECO:0000256" key="4">
    <source>
        <dbReference type="ARBA" id="ARBA00023016"/>
    </source>
</evidence>
<gene>
    <name evidence="8" type="ORF">OWR29_32130</name>
</gene>
<keyword evidence="9" id="KW-1185">Reference proteome</keyword>
<accession>A0ABT4B837</accession>
<dbReference type="PRINTS" id="PR00301">
    <property type="entry name" value="HEATSHOCK70"/>
</dbReference>
<evidence type="ECO:0000313" key="8">
    <source>
        <dbReference type="EMBL" id="MCY1142668.1"/>
    </source>
</evidence>
<dbReference type="InterPro" id="IPR013126">
    <property type="entry name" value="Hsp_70_fam"/>
</dbReference>
<dbReference type="Gene3D" id="2.130.10.10">
    <property type="entry name" value="YVTN repeat-like/Quinoprotein amine dehydrogenase"/>
    <property type="match status" value="1"/>
</dbReference>
<feature type="compositionally biased region" description="Low complexity" evidence="6">
    <location>
        <begin position="370"/>
        <end position="426"/>
    </location>
</feature>
<dbReference type="InterPro" id="IPR043129">
    <property type="entry name" value="ATPase_NBD"/>
</dbReference>
<evidence type="ECO:0000256" key="5">
    <source>
        <dbReference type="ARBA" id="ARBA00023186"/>
    </source>
</evidence>
<dbReference type="InterPro" id="IPR015943">
    <property type="entry name" value="WD40/YVTN_repeat-like_dom_sf"/>
</dbReference>
<dbReference type="SUPFAM" id="SSF53067">
    <property type="entry name" value="Actin-like ATPase domain"/>
    <property type="match status" value="2"/>
</dbReference>
<comment type="caution">
    <text evidence="8">The sequence shown here is derived from an EMBL/GenBank/DDBJ whole genome shotgun (WGS) entry which is preliminary data.</text>
</comment>
<feature type="region of interest" description="Disordered" evidence="6">
    <location>
        <begin position="368"/>
        <end position="463"/>
    </location>
</feature>
<keyword evidence="2" id="KW-0547">Nucleotide-binding</keyword>
<evidence type="ECO:0000259" key="7">
    <source>
        <dbReference type="Pfam" id="PF13360"/>
    </source>
</evidence>
<dbReference type="Pfam" id="PF00012">
    <property type="entry name" value="HSP70"/>
    <property type="match status" value="1"/>
</dbReference>
<evidence type="ECO:0000256" key="3">
    <source>
        <dbReference type="ARBA" id="ARBA00022840"/>
    </source>
</evidence>
<evidence type="ECO:0000313" key="9">
    <source>
        <dbReference type="Proteomes" id="UP001151002"/>
    </source>
</evidence>
<dbReference type="SUPFAM" id="SSF50998">
    <property type="entry name" value="Quinoprotein alcohol dehydrogenase-like"/>
    <property type="match status" value="1"/>
</dbReference>